<protein>
    <submittedName>
        <fullName evidence="1">Uncharacterized protein</fullName>
    </submittedName>
</protein>
<feature type="non-terminal residue" evidence="1">
    <location>
        <position position="1"/>
    </location>
</feature>
<evidence type="ECO:0000313" key="1">
    <source>
        <dbReference type="EMBL" id="GAU94410.1"/>
    </source>
</evidence>
<reference evidence="1 2" key="1">
    <citation type="journal article" date="2016" name="Nat. Commun.">
        <title>Extremotolerant tardigrade genome and improved radiotolerance of human cultured cells by tardigrade-unique protein.</title>
        <authorList>
            <person name="Hashimoto T."/>
            <person name="Horikawa D.D."/>
            <person name="Saito Y."/>
            <person name="Kuwahara H."/>
            <person name="Kozuka-Hata H."/>
            <person name="Shin-I T."/>
            <person name="Minakuchi Y."/>
            <person name="Ohishi K."/>
            <person name="Motoyama A."/>
            <person name="Aizu T."/>
            <person name="Enomoto A."/>
            <person name="Kondo K."/>
            <person name="Tanaka S."/>
            <person name="Hara Y."/>
            <person name="Koshikawa S."/>
            <person name="Sagara H."/>
            <person name="Miura T."/>
            <person name="Yokobori S."/>
            <person name="Miyagawa K."/>
            <person name="Suzuki Y."/>
            <person name="Kubo T."/>
            <person name="Oyama M."/>
            <person name="Kohara Y."/>
            <person name="Fujiyama A."/>
            <person name="Arakawa K."/>
            <person name="Katayama T."/>
            <person name="Toyoda A."/>
            <person name="Kunieda T."/>
        </authorList>
    </citation>
    <scope>NUCLEOTIDE SEQUENCE [LARGE SCALE GENOMIC DNA]</scope>
    <source>
        <strain evidence="1 2">YOKOZUNA-1</strain>
    </source>
</reference>
<dbReference type="EMBL" id="BDGG01000002">
    <property type="protein sequence ID" value="GAU94410.1"/>
    <property type="molecule type" value="Genomic_DNA"/>
</dbReference>
<dbReference type="Proteomes" id="UP000186922">
    <property type="component" value="Unassembled WGS sequence"/>
</dbReference>
<accession>A0A1D1V0N7</accession>
<comment type="caution">
    <text evidence="1">The sequence shown here is derived from an EMBL/GenBank/DDBJ whole genome shotgun (WGS) entry which is preliminary data.</text>
</comment>
<organism evidence="1 2">
    <name type="scientific">Ramazzottius varieornatus</name>
    <name type="common">Water bear</name>
    <name type="synonym">Tardigrade</name>
    <dbReference type="NCBI Taxonomy" id="947166"/>
    <lineage>
        <taxon>Eukaryota</taxon>
        <taxon>Metazoa</taxon>
        <taxon>Ecdysozoa</taxon>
        <taxon>Tardigrada</taxon>
        <taxon>Eutardigrada</taxon>
        <taxon>Parachela</taxon>
        <taxon>Hypsibioidea</taxon>
        <taxon>Ramazzottiidae</taxon>
        <taxon>Ramazzottius</taxon>
    </lineage>
</organism>
<proteinExistence type="predicted"/>
<dbReference type="AlphaFoldDB" id="A0A1D1V0N7"/>
<name>A0A1D1V0N7_RAMVA</name>
<gene>
    <name evidence="1" type="primary">RvY_06189-1</name>
    <name evidence="1" type="synonym">RvY_06189.1</name>
    <name evidence="1" type="ORF">RvY_06189</name>
</gene>
<keyword evidence="2" id="KW-1185">Reference proteome</keyword>
<evidence type="ECO:0000313" key="2">
    <source>
        <dbReference type="Proteomes" id="UP000186922"/>
    </source>
</evidence>
<sequence>FQTRFFTIGPGKFVLELGRRYSYRKARDAIKNKNRDICFNTTVCNRQRSPLPADSAKLSHLSATQYLTLMPRLDELS</sequence>